<dbReference type="PATRIC" id="fig|1415168.3.peg.1885"/>
<dbReference type="Pfam" id="PF02826">
    <property type="entry name" value="2-Hacid_dh_C"/>
    <property type="match status" value="1"/>
</dbReference>
<feature type="domain" description="D-isomer specific 2-hydroxyacid dehydrogenase catalytic" evidence="5">
    <location>
        <begin position="26"/>
        <end position="316"/>
    </location>
</feature>
<protein>
    <submittedName>
        <fullName evidence="7">D-Isomer specific 2-hydroxyacid dehydrogenase, NAD-dependent</fullName>
    </submittedName>
</protein>
<dbReference type="Proteomes" id="UP000028401">
    <property type="component" value="Unassembled WGS sequence"/>
</dbReference>
<dbReference type="GO" id="GO:0004617">
    <property type="term" value="F:phosphoglycerate dehydrogenase activity"/>
    <property type="evidence" value="ECO:0007669"/>
    <property type="project" value="UniProtKB-ARBA"/>
</dbReference>
<keyword evidence="3" id="KW-0520">NAD</keyword>
<evidence type="ECO:0000313" key="7">
    <source>
        <dbReference type="EMBL" id="KEY62058.1"/>
    </source>
</evidence>
<evidence type="ECO:0000256" key="1">
    <source>
        <dbReference type="ARBA" id="ARBA00005854"/>
    </source>
</evidence>
<dbReference type="FunFam" id="3.40.50.720:FF:000041">
    <property type="entry name" value="D-3-phosphoglycerate dehydrogenase"/>
    <property type="match status" value="1"/>
</dbReference>
<dbReference type="InterPro" id="IPR050418">
    <property type="entry name" value="D-iso_2-hydroxyacid_DH_PdxB"/>
</dbReference>
<evidence type="ECO:0000259" key="5">
    <source>
        <dbReference type="Pfam" id="PF00389"/>
    </source>
</evidence>
<dbReference type="GO" id="GO:0047545">
    <property type="term" value="F:(S)-2-hydroxyglutarate dehydrogenase activity"/>
    <property type="evidence" value="ECO:0007669"/>
    <property type="project" value="UniProtKB-ARBA"/>
</dbReference>
<name>A0A084A9S9_LACLC</name>
<dbReference type="PANTHER" id="PTHR43761">
    <property type="entry name" value="D-ISOMER SPECIFIC 2-HYDROXYACID DEHYDROGENASE FAMILY PROTEIN (AFU_ORTHOLOGUE AFUA_1G13630)"/>
    <property type="match status" value="1"/>
</dbReference>
<dbReference type="PROSITE" id="PS00671">
    <property type="entry name" value="D_2_HYDROXYACID_DH_3"/>
    <property type="match status" value="1"/>
</dbReference>
<evidence type="ECO:0000256" key="3">
    <source>
        <dbReference type="ARBA" id="ARBA00023027"/>
    </source>
</evidence>
<dbReference type="AlphaFoldDB" id="A0A084A9S9"/>
<gene>
    <name evidence="7" type="ORF">U725_01813</name>
</gene>
<dbReference type="GO" id="GO:0051287">
    <property type="term" value="F:NAD binding"/>
    <property type="evidence" value="ECO:0007669"/>
    <property type="project" value="InterPro"/>
</dbReference>
<accession>A0A084A9S9</accession>
<dbReference type="PANTHER" id="PTHR43761:SF1">
    <property type="entry name" value="D-ISOMER SPECIFIC 2-HYDROXYACID DEHYDROGENASE CATALYTIC DOMAIN-CONTAINING PROTEIN-RELATED"/>
    <property type="match status" value="1"/>
</dbReference>
<comment type="caution">
    <text evidence="7">The sequence shown here is derived from an EMBL/GenBank/DDBJ whole genome shotgun (WGS) entry which is preliminary data.</text>
</comment>
<dbReference type="InterPro" id="IPR029753">
    <property type="entry name" value="D-isomer_DH_CS"/>
</dbReference>
<keyword evidence="2 4" id="KW-0560">Oxidoreductase</keyword>
<comment type="similarity">
    <text evidence="1 4">Belongs to the D-isomer specific 2-hydroxyacid dehydrogenase family.</text>
</comment>
<dbReference type="Gene3D" id="3.40.50.720">
    <property type="entry name" value="NAD(P)-binding Rossmann-like Domain"/>
    <property type="match status" value="2"/>
</dbReference>
<evidence type="ECO:0000259" key="6">
    <source>
        <dbReference type="Pfam" id="PF02826"/>
    </source>
</evidence>
<dbReference type="InterPro" id="IPR036291">
    <property type="entry name" value="NAD(P)-bd_dom_sf"/>
</dbReference>
<feature type="domain" description="D-isomer specific 2-hydroxyacid dehydrogenase NAD-binding" evidence="6">
    <location>
        <begin position="111"/>
        <end position="289"/>
    </location>
</feature>
<dbReference type="SUPFAM" id="SSF52283">
    <property type="entry name" value="Formate/glycerate dehydrogenase catalytic domain-like"/>
    <property type="match status" value="1"/>
</dbReference>
<dbReference type="GO" id="GO:0006564">
    <property type="term" value="P:L-serine biosynthetic process"/>
    <property type="evidence" value="ECO:0007669"/>
    <property type="project" value="UniProtKB-ARBA"/>
</dbReference>
<reference evidence="7 8" key="1">
    <citation type="submission" date="2014-06" db="EMBL/GenBank/DDBJ databases">
        <title>Draft genome sequence of the putrescine producing strain Lactococcus lactis subsp cremoris GE214.</title>
        <authorList>
            <person name="Ladero V."/>
            <person name="Linares D.M."/>
            <person name="del Rio B."/>
            <person name="Mayo B."/>
            <person name="Martin M.C."/>
            <person name="Fernandez M."/>
            <person name="Alvarez M.A."/>
        </authorList>
    </citation>
    <scope>NUCLEOTIDE SEQUENCE [LARGE SCALE GENOMIC DNA]</scope>
    <source>
        <strain evidence="7 8">GE214</strain>
    </source>
</reference>
<sequence length="320" mass="36003">MENIVILDGYELNNDLDWRKLKNLGNCTFYNRSPINDDKEVLKRIGDAGIVITHKTPLNDHVISNLPKLKYIGIMGTGYDVVNIQSAHRNNVLVTNVPTYASDAVAQFTFSLLLEITSQVGLHNQLVHNNKWAEAPDFTFWGKSLYELKDKTLGLIGYGHIAKKVAKIAHAFSMNVIFYNHKSKTIPENWIKQVTLDELFENSDIISLHVIQTPDTINMINKSTISKMKPTVIILNTSRGKLINEQDIADALNSENIYALGTDVVSNEPISKNNPLLGAKNCFITPHIAWAPLETRERLLEITITNLQSYLIGKKKNIIV</sequence>
<evidence type="ECO:0000256" key="2">
    <source>
        <dbReference type="ARBA" id="ARBA00023002"/>
    </source>
</evidence>
<evidence type="ECO:0000256" key="4">
    <source>
        <dbReference type="RuleBase" id="RU003719"/>
    </source>
</evidence>
<dbReference type="EMBL" id="AZSI01000080">
    <property type="protein sequence ID" value="KEY62058.1"/>
    <property type="molecule type" value="Genomic_DNA"/>
</dbReference>
<dbReference type="RefSeq" id="WP_042748531.1">
    <property type="nucleotide sequence ID" value="NZ_AZSI01000080.1"/>
</dbReference>
<dbReference type="SUPFAM" id="SSF51735">
    <property type="entry name" value="NAD(P)-binding Rossmann-fold domains"/>
    <property type="match status" value="1"/>
</dbReference>
<evidence type="ECO:0000313" key="8">
    <source>
        <dbReference type="Proteomes" id="UP000028401"/>
    </source>
</evidence>
<proteinExistence type="inferred from homology"/>
<dbReference type="CDD" id="cd12162">
    <property type="entry name" value="2-Hacid_dh_4"/>
    <property type="match status" value="1"/>
</dbReference>
<dbReference type="Pfam" id="PF00389">
    <property type="entry name" value="2-Hacid_dh"/>
    <property type="match status" value="1"/>
</dbReference>
<dbReference type="InterPro" id="IPR006140">
    <property type="entry name" value="D-isomer_DH_NAD-bd"/>
</dbReference>
<dbReference type="InterPro" id="IPR006139">
    <property type="entry name" value="D-isomer_2_OHA_DH_cat_dom"/>
</dbReference>
<organism evidence="7 8">
    <name type="scientific">Lactococcus cremoris subsp. cremoris GE214</name>
    <dbReference type="NCBI Taxonomy" id="1415168"/>
    <lineage>
        <taxon>Bacteria</taxon>
        <taxon>Bacillati</taxon>
        <taxon>Bacillota</taxon>
        <taxon>Bacilli</taxon>
        <taxon>Lactobacillales</taxon>
        <taxon>Streptococcaceae</taxon>
        <taxon>Lactococcus</taxon>
        <taxon>Lactococcus cremoris subsp. cremoris</taxon>
    </lineage>
</organism>